<feature type="transmembrane region" description="Helical" evidence="8">
    <location>
        <begin position="90"/>
        <end position="111"/>
    </location>
</feature>
<comment type="caution">
    <text evidence="9">The sequence shown here is derived from an EMBL/GenBank/DDBJ whole genome shotgun (WGS) entry which is preliminary data.</text>
</comment>
<dbReference type="GO" id="GO:0033214">
    <property type="term" value="P:siderophore-iron import into cell"/>
    <property type="evidence" value="ECO:0007669"/>
    <property type="project" value="TreeGrafter"/>
</dbReference>
<dbReference type="SUPFAM" id="SSF81345">
    <property type="entry name" value="ABC transporter involved in vitamin B12 uptake, BtuC"/>
    <property type="match status" value="1"/>
</dbReference>
<dbReference type="GO" id="GO:0022857">
    <property type="term" value="F:transmembrane transporter activity"/>
    <property type="evidence" value="ECO:0007669"/>
    <property type="project" value="InterPro"/>
</dbReference>
<evidence type="ECO:0000313" key="10">
    <source>
        <dbReference type="Proteomes" id="UP000678895"/>
    </source>
</evidence>
<evidence type="ECO:0000256" key="2">
    <source>
        <dbReference type="ARBA" id="ARBA00007935"/>
    </source>
</evidence>
<feature type="transmembrane region" description="Helical" evidence="8">
    <location>
        <begin position="282"/>
        <end position="304"/>
    </location>
</feature>
<keyword evidence="3" id="KW-0813">Transport</keyword>
<accession>A0A920CKS6</accession>
<dbReference type="Proteomes" id="UP000678895">
    <property type="component" value="Unassembled WGS sequence"/>
</dbReference>
<dbReference type="RefSeq" id="WP_301624915.1">
    <property type="nucleotide sequence ID" value="NZ_BORS01000002.1"/>
</dbReference>
<dbReference type="AlphaFoldDB" id="A0A920CKS6"/>
<keyword evidence="10" id="KW-1185">Reference proteome</keyword>
<evidence type="ECO:0000256" key="7">
    <source>
        <dbReference type="ARBA" id="ARBA00023136"/>
    </source>
</evidence>
<reference evidence="9" key="1">
    <citation type="submission" date="2021-03" db="EMBL/GenBank/DDBJ databases">
        <title>Antimicrobial resistance genes in bacteria isolated from Japanese honey, and their potential for conferring macrolide and lincosamide resistance in the American foulbrood pathogen Paenibacillus larvae.</title>
        <authorList>
            <person name="Okamoto M."/>
            <person name="Kumagai M."/>
            <person name="Kanamori H."/>
            <person name="Takamatsu D."/>
        </authorList>
    </citation>
    <scope>NUCLEOTIDE SEQUENCE</scope>
    <source>
        <strain evidence="9">J41TS4</strain>
    </source>
</reference>
<dbReference type="InterPro" id="IPR037294">
    <property type="entry name" value="ABC_BtuC-like"/>
</dbReference>
<keyword evidence="7 8" id="KW-0472">Membrane</keyword>
<evidence type="ECO:0000256" key="8">
    <source>
        <dbReference type="SAM" id="Phobius"/>
    </source>
</evidence>
<feature type="transmembrane region" description="Helical" evidence="8">
    <location>
        <begin position="183"/>
        <end position="212"/>
    </location>
</feature>
<organism evidence="9 10">
    <name type="scientific">Paenibacillus apis</name>
    <dbReference type="NCBI Taxonomy" id="1792174"/>
    <lineage>
        <taxon>Bacteria</taxon>
        <taxon>Bacillati</taxon>
        <taxon>Bacillota</taxon>
        <taxon>Bacilli</taxon>
        <taxon>Bacillales</taxon>
        <taxon>Paenibacillaceae</taxon>
        <taxon>Paenibacillus</taxon>
    </lineage>
</organism>
<keyword evidence="4" id="KW-1003">Cell membrane</keyword>
<feature type="transmembrane region" description="Helical" evidence="8">
    <location>
        <begin position="151"/>
        <end position="171"/>
    </location>
</feature>
<keyword evidence="5 8" id="KW-0812">Transmembrane</keyword>
<proteinExistence type="inferred from homology"/>
<evidence type="ECO:0000256" key="4">
    <source>
        <dbReference type="ARBA" id="ARBA00022475"/>
    </source>
</evidence>
<feature type="transmembrane region" description="Helical" evidence="8">
    <location>
        <begin position="118"/>
        <end position="139"/>
    </location>
</feature>
<feature type="transmembrane region" description="Helical" evidence="8">
    <location>
        <begin position="58"/>
        <end position="78"/>
    </location>
</feature>
<evidence type="ECO:0000256" key="3">
    <source>
        <dbReference type="ARBA" id="ARBA00022448"/>
    </source>
</evidence>
<dbReference type="Pfam" id="PF01032">
    <property type="entry name" value="FecCD"/>
    <property type="match status" value="1"/>
</dbReference>
<dbReference type="CDD" id="cd06550">
    <property type="entry name" value="TM_ABC_iron-siderophores_like"/>
    <property type="match status" value="1"/>
</dbReference>
<evidence type="ECO:0000256" key="6">
    <source>
        <dbReference type="ARBA" id="ARBA00022989"/>
    </source>
</evidence>
<dbReference type="Gene3D" id="1.10.3470.10">
    <property type="entry name" value="ABC transporter involved in vitamin B12 uptake, BtuC"/>
    <property type="match status" value="1"/>
</dbReference>
<dbReference type="FunFam" id="1.10.3470.10:FF:000001">
    <property type="entry name" value="Vitamin B12 ABC transporter permease BtuC"/>
    <property type="match status" value="1"/>
</dbReference>
<feature type="transmembrane region" description="Helical" evidence="8">
    <location>
        <begin position="243"/>
        <end position="270"/>
    </location>
</feature>
<feature type="transmembrane region" description="Helical" evidence="8">
    <location>
        <begin position="310"/>
        <end position="329"/>
    </location>
</feature>
<dbReference type="GO" id="GO:0005886">
    <property type="term" value="C:plasma membrane"/>
    <property type="evidence" value="ECO:0007669"/>
    <property type="project" value="UniProtKB-SubCell"/>
</dbReference>
<comment type="similarity">
    <text evidence="2">Belongs to the binding-protein-dependent transport system permease family. FecCD subfamily.</text>
</comment>
<gene>
    <name evidence="9" type="primary">fhuG2</name>
    <name evidence="9" type="ORF">J41TS4_07060</name>
</gene>
<dbReference type="InterPro" id="IPR000522">
    <property type="entry name" value="ABC_transptr_permease_BtuC"/>
</dbReference>
<feature type="transmembrane region" description="Helical" evidence="8">
    <location>
        <begin position="6"/>
        <end position="25"/>
    </location>
</feature>
<evidence type="ECO:0000313" key="9">
    <source>
        <dbReference type="EMBL" id="GIO40948.1"/>
    </source>
</evidence>
<dbReference type="PANTHER" id="PTHR30472">
    <property type="entry name" value="FERRIC ENTEROBACTIN TRANSPORT SYSTEM PERMEASE PROTEIN"/>
    <property type="match status" value="1"/>
</dbReference>
<sequence>MRNKKFIGWLFGLSIALVVAMLLSVRIGTVELSYSDIWQILIGKGDQRLRMVFIDFRLPRTMIAVMIGAALAVSGAIMQGVSRNSLADPGLLGINAGAGLMVMLYVFFFGISASSSIFLLPLLALIGASTAALLIFILAYKKQEGLSPIRLVLSGIGVAAGISAAITILTIQFNPQQYQFIATWLAGSIWGTSWMFVLALLPWLVVLLPYVYSRSNVLNILMLSEDTASGLGARITLEQLKMLAVAVGLAAAAVSVSGSIGFVGLIAPHIARICVGARHQRLLPISALFGALLVTIADILGRSLMNGNEIPVGVVIAVIGAPYFIFLLLRAKI</sequence>
<name>A0A920CKS6_9BACL</name>
<dbReference type="EMBL" id="BORS01000002">
    <property type="protein sequence ID" value="GIO40948.1"/>
    <property type="molecule type" value="Genomic_DNA"/>
</dbReference>
<comment type="subcellular location">
    <subcellularLocation>
        <location evidence="1">Cell membrane</location>
        <topology evidence="1">Multi-pass membrane protein</topology>
    </subcellularLocation>
</comment>
<keyword evidence="6 8" id="KW-1133">Transmembrane helix</keyword>
<evidence type="ECO:0000256" key="5">
    <source>
        <dbReference type="ARBA" id="ARBA00022692"/>
    </source>
</evidence>
<dbReference type="PANTHER" id="PTHR30472:SF64">
    <property type="entry name" value="IRON(3+)-HYDROXAMATE IMPORT SYSTEM PERMEASE PROTEIN FHUG"/>
    <property type="match status" value="1"/>
</dbReference>
<evidence type="ECO:0000256" key="1">
    <source>
        <dbReference type="ARBA" id="ARBA00004651"/>
    </source>
</evidence>
<protein>
    <submittedName>
        <fullName evidence="9">Iron ABC transporter permease</fullName>
    </submittedName>
</protein>